<feature type="signal peptide" evidence="1">
    <location>
        <begin position="1"/>
        <end position="30"/>
    </location>
</feature>
<dbReference type="Gene3D" id="2.60.120.260">
    <property type="entry name" value="Galactose-binding domain-like"/>
    <property type="match status" value="1"/>
</dbReference>
<name>A0A8J3V8K1_9ACTN</name>
<dbReference type="AlphaFoldDB" id="A0A8J3V8K1"/>
<organism evidence="2 3">
    <name type="scientific">Planotetraspora thailandica</name>
    <dbReference type="NCBI Taxonomy" id="487172"/>
    <lineage>
        <taxon>Bacteria</taxon>
        <taxon>Bacillati</taxon>
        <taxon>Actinomycetota</taxon>
        <taxon>Actinomycetes</taxon>
        <taxon>Streptosporangiales</taxon>
        <taxon>Streptosporangiaceae</taxon>
        <taxon>Planotetraspora</taxon>
    </lineage>
</organism>
<gene>
    <name evidence="2" type="ORF">Pth03_43980</name>
</gene>
<dbReference type="GO" id="GO:0005975">
    <property type="term" value="P:carbohydrate metabolic process"/>
    <property type="evidence" value="ECO:0007669"/>
    <property type="project" value="InterPro"/>
</dbReference>
<dbReference type="InterPro" id="IPR053161">
    <property type="entry name" value="Ulvan_degrading_GH"/>
</dbReference>
<evidence type="ECO:0000313" key="3">
    <source>
        <dbReference type="Proteomes" id="UP000605992"/>
    </source>
</evidence>
<evidence type="ECO:0008006" key="4">
    <source>
        <dbReference type="Google" id="ProtNLM"/>
    </source>
</evidence>
<dbReference type="Pfam" id="PF17132">
    <property type="entry name" value="Glyco_hydro_106"/>
    <property type="match status" value="1"/>
</dbReference>
<dbReference type="PANTHER" id="PTHR36848:SF2">
    <property type="entry name" value="SECRETED PROTEIN"/>
    <property type="match status" value="1"/>
</dbReference>
<protein>
    <recommendedName>
        <fullName evidence="4">Glycoside hydrolase</fullName>
    </recommendedName>
</protein>
<dbReference type="EMBL" id="BOOR01000032">
    <property type="protein sequence ID" value="GII56009.1"/>
    <property type="molecule type" value="Genomic_DNA"/>
</dbReference>
<evidence type="ECO:0000313" key="2">
    <source>
        <dbReference type="EMBL" id="GII56009.1"/>
    </source>
</evidence>
<keyword evidence="3" id="KW-1185">Reference proteome</keyword>
<dbReference type="SUPFAM" id="SSF49785">
    <property type="entry name" value="Galactose-binding domain-like"/>
    <property type="match status" value="1"/>
</dbReference>
<dbReference type="PANTHER" id="PTHR36848">
    <property type="entry name" value="DNA-BINDING PROTEIN (PUTATIVE SECRETED PROTEIN)-RELATED"/>
    <property type="match status" value="1"/>
</dbReference>
<proteinExistence type="predicted"/>
<dbReference type="InterPro" id="IPR008979">
    <property type="entry name" value="Galactose-bd-like_sf"/>
</dbReference>
<dbReference type="Proteomes" id="UP000605992">
    <property type="component" value="Unassembled WGS sequence"/>
</dbReference>
<dbReference type="RefSeq" id="WP_203946194.1">
    <property type="nucleotide sequence ID" value="NZ_BOOR01000032.1"/>
</dbReference>
<evidence type="ECO:0000256" key="1">
    <source>
        <dbReference type="SAM" id="SignalP"/>
    </source>
</evidence>
<feature type="chain" id="PRO_5038679718" description="Glycoside hydrolase" evidence="1">
    <location>
        <begin position="31"/>
        <end position="1014"/>
    </location>
</feature>
<dbReference type="GO" id="GO:0004553">
    <property type="term" value="F:hydrolase activity, hydrolyzing O-glycosyl compounds"/>
    <property type="evidence" value="ECO:0007669"/>
    <property type="project" value="InterPro"/>
</dbReference>
<comment type="caution">
    <text evidence="2">The sequence shown here is derived from an EMBL/GenBank/DDBJ whole genome shotgun (WGS) entry which is preliminary data.</text>
</comment>
<reference evidence="2" key="1">
    <citation type="submission" date="2021-01" db="EMBL/GenBank/DDBJ databases">
        <title>Whole genome shotgun sequence of Planotetraspora thailandica NBRC 104271.</title>
        <authorList>
            <person name="Komaki H."/>
            <person name="Tamura T."/>
        </authorList>
    </citation>
    <scope>NUCLEOTIDE SEQUENCE</scope>
    <source>
        <strain evidence="2">NBRC 104271</strain>
    </source>
</reference>
<sequence>MVSSHPSRRAAAGILATALALVAIQGSAGATSAGAAPALSKGSKAGTDAVTTLAGGITPAEFMSPKTQYKPAIRWWWQAPLTNDEALREMDAIAQAGFGEIEIAFSTGAWNTDDQRTILGNVLEKASAMNIKISMTMGPGWPIKTPSTAAGSGYASQELQYGRVNVAAGQTFSGPVPPPMDAATQKQPTKLVAVTAARVVQSGPEVTSPGTPPPASTVLDPTSLTDLTGKVTDGKISWKAPDSGNWILFGLWSRENSGGYTSLFDPIAAQKAGQDLDQLQIGPDNAAKLHKSGADMFEDSLELHATSIDWAPSMAQEFKSRRGYDIAKFLPLLFVQGEFDYPVPPKEPVPDFALPDANSDKVRHDFYQTLTDLYIANHLGEFQKWAAKYGMQYKAQAAYQQTFEPVRSFRSLQEMGARSEGESLDAAENLPISVDDPQWTNSLRYLQEMASGVHQAGGTQLSIEQGAFFKPAYSMNLSDYQDLMAKEWAAGVSQTFVHGFALQAPNAAWPGTSRFRESTTESWNDTTFPQWSSWPTLTSYLARGTRVLQTGTAKTDVAIYSDSFLSARGNQNPFDGRRLQEAGYSLEYLDPVGLVEESNPSNGELFPDTSGYRALVIDRRAISHQASAAILKAAKAGVRIVFVGDLPDKDTTFASGASGDLAVQKDVAATLRQHSATQVLAQSDVPAALERLGLEPRVASDGTRLLTQWRQVAGGAYIYLYNPTSNPVTFNPSFAVVGVPSQMDLWDGSVQPIAQYTVSHGRTNIPMTLQGKEARVIAIDKNATPGVHVVGDTQPEGGRLIVADGKIQFQAVESGEESFKLSNGRTVTVEALVDPADDVPLSGPPSSRPSIIDRFGTWSLKVQTATPTGSQTVSVPSGLGDTQFQQHYLKDWRDITSLNGESGVGTYTATTRLPDGWQPDEAHRMLLNIGVVNGTASITVNNTLVGSQVTNGHDWDIAKFLHAGTNTVTVEVRTTLRNALSKYVGRSTASQPYGLRGPVTLTPASTHAIFTSSR</sequence>
<keyword evidence="1" id="KW-0732">Signal</keyword>
<accession>A0A8J3V8K1</accession>